<evidence type="ECO:0000313" key="2">
    <source>
        <dbReference type="Proteomes" id="UP000309061"/>
    </source>
</evidence>
<sequence>MWYFAWILGLGLACSFAILNAMWLELDPEYQASLSAIAGDAEAPETPEPPSI</sequence>
<keyword evidence="2" id="KW-1185">Reference proteome</keyword>
<evidence type="ECO:0000313" key="1">
    <source>
        <dbReference type="EMBL" id="QGM45856.1"/>
    </source>
</evidence>
<organism evidence="1 2">
    <name type="scientific">Methylocystis heyeri</name>
    <dbReference type="NCBI Taxonomy" id="391905"/>
    <lineage>
        <taxon>Bacteria</taxon>
        <taxon>Pseudomonadati</taxon>
        <taxon>Pseudomonadota</taxon>
        <taxon>Alphaproteobacteria</taxon>
        <taxon>Hyphomicrobiales</taxon>
        <taxon>Methylocystaceae</taxon>
        <taxon>Methylocystis</taxon>
    </lineage>
</organism>
<dbReference type="Proteomes" id="UP000309061">
    <property type="component" value="Chromosome"/>
</dbReference>
<dbReference type="EMBL" id="CP046052">
    <property type="protein sequence ID" value="QGM45856.1"/>
    <property type="molecule type" value="Genomic_DNA"/>
</dbReference>
<gene>
    <name evidence="1" type="primary">cydX</name>
    <name evidence="1" type="ORF">H2LOC_009155</name>
</gene>
<dbReference type="NCBIfam" id="TIGR02106">
    <property type="entry name" value="cyd_oper_ybgT"/>
    <property type="match status" value="1"/>
</dbReference>
<proteinExistence type="predicted"/>
<dbReference type="InterPro" id="IPR011724">
    <property type="entry name" value="Cyd_oper_YbgT"/>
</dbReference>
<reference evidence="1 2" key="1">
    <citation type="submission" date="2019-11" db="EMBL/GenBank/DDBJ databases">
        <title>The genome sequence of Methylocystis heyeri.</title>
        <authorList>
            <person name="Oshkin I.Y."/>
            <person name="Miroshnikov K."/>
            <person name="Dedysh S.N."/>
        </authorList>
    </citation>
    <scope>NUCLEOTIDE SEQUENCE [LARGE SCALE GENOMIC DNA]</scope>
    <source>
        <strain evidence="1 2">H2</strain>
    </source>
</reference>
<dbReference type="AlphaFoldDB" id="A0A6B8KCB3"/>
<dbReference type="OrthoDB" id="9806372at2"/>
<protein>
    <submittedName>
        <fullName evidence="1">Cytochrome bd-I oxidase subunit CydX</fullName>
    </submittedName>
</protein>
<name>A0A6B8KCB3_9HYPH</name>
<dbReference type="KEGG" id="mhey:H2LOC_009155"/>
<accession>A0A6B8KCB3</accession>
<dbReference type="Pfam" id="PF08173">
    <property type="entry name" value="YbgT_YccB"/>
    <property type="match status" value="1"/>
</dbReference>
<dbReference type="InterPro" id="IPR012994">
    <property type="entry name" value="YbgT_YccB"/>
</dbReference>